<dbReference type="GO" id="GO:0019284">
    <property type="term" value="P:L-methionine salvage from S-adenosylmethionine"/>
    <property type="evidence" value="ECO:0007669"/>
    <property type="project" value="TreeGrafter"/>
</dbReference>
<dbReference type="InterPro" id="IPR035994">
    <property type="entry name" value="Nucleoside_phosphorylase_sf"/>
</dbReference>
<dbReference type="Proteomes" id="UP000533639">
    <property type="component" value="Unassembled WGS sequence"/>
</dbReference>
<evidence type="ECO:0000313" key="2">
    <source>
        <dbReference type="EMBL" id="CAC9974025.1"/>
    </source>
</evidence>
<dbReference type="GO" id="GO:0005829">
    <property type="term" value="C:cytosol"/>
    <property type="evidence" value="ECO:0007669"/>
    <property type="project" value="TreeGrafter"/>
</dbReference>
<dbReference type="PANTHER" id="PTHR46832">
    <property type="entry name" value="5'-METHYLTHIOADENOSINE/S-ADENOSYLHOMOCYSTEINE NUCLEOSIDASE"/>
    <property type="match status" value="1"/>
</dbReference>
<proteinExistence type="predicted"/>
<organism evidence="2 3">
    <name type="scientific">Flavobacterium panici</name>
    <dbReference type="NCBI Taxonomy" id="2654843"/>
    <lineage>
        <taxon>Bacteria</taxon>
        <taxon>Pseudomonadati</taxon>
        <taxon>Bacteroidota</taxon>
        <taxon>Flavobacteriia</taxon>
        <taxon>Flavobacteriales</taxon>
        <taxon>Flavobacteriaceae</taxon>
        <taxon>Flavobacterium</taxon>
    </lineage>
</organism>
<dbReference type="GO" id="GO:0008930">
    <property type="term" value="F:methylthioadenosine nucleosidase activity"/>
    <property type="evidence" value="ECO:0007669"/>
    <property type="project" value="TreeGrafter"/>
</dbReference>
<dbReference type="EMBL" id="CAIJDE010000036">
    <property type="protein sequence ID" value="CAC9974025.1"/>
    <property type="molecule type" value="Genomic_DNA"/>
</dbReference>
<dbReference type="InterPro" id="IPR000845">
    <property type="entry name" value="Nucleoside_phosphorylase_d"/>
</dbReference>
<name>A0A9N8P1G1_9FLAO</name>
<evidence type="ECO:0000313" key="3">
    <source>
        <dbReference type="Proteomes" id="UP000533639"/>
    </source>
</evidence>
<dbReference type="AlphaFoldDB" id="A0A9N8P1G1"/>
<dbReference type="GO" id="GO:0008782">
    <property type="term" value="F:adenosylhomocysteine nucleosidase activity"/>
    <property type="evidence" value="ECO:0007669"/>
    <property type="project" value="TreeGrafter"/>
</dbReference>
<comment type="caution">
    <text evidence="2">The sequence shown here is derived from an EMBL/GenBank/DDBJ whole genome shotgun (WGS) entry which is preliminary data.</text>
</comment>
<dbReference type="Pfam" id="PF01048">
    <property type="entry name" value="PNP_UDP_1"/>
    <property type="match status" value="1"/>
</dbReference>
<dbReference type="SUPFAM" id="SSF53167">
    <property type="entry name" value="Purine and uridine phosphorylases"/>
    <property type="match status" value="1"/>
</dbReference>
<dbReference type="RefSeq" id="WP_180857337.1">
    <property type="nucleotide sequence ID" value="NZ_CAIJDE010000036.1"/>
</dbReference>
<dbReference type="GO" id="GO:0009116">
    <property type="term" value="P:nucleoside metabolic process"/>
    <property type="evidence" value="ECO:0007669"/>
    <property type="project" value="InterPro"/>
</dbReference>
<dbReference type="Gene3D" id="3.40.50.1580">
    <property type="entry name" value="Nucleoside phosphorylase domain"/>
    <property type="match status" value="1"/>
</dbReference>
<keyword evidence="3" id="KW-1185">Reference proteome</keyword>
<evidence type="ECO:0000259" key="1">
    <source>
        <dbReference type="Pfam" id="PF01048"/>
    </source>
</evidence>
<accession>A0A9N8P1G1</accession>
<protein>
    <submittedName>
        <fullName evidence="2">5'-methylthioadenosine/S-adenosylhomocysteine nucleosidase</fullName>
    </submittedName>
</protein>
<feature type="domain" description="Nucleoside phosphorylase" evidence="1">
    <location>
        <begin position="37"/>
        <end position="178"/>
    </location>
</feature>
<gene>
    <name evidence="2" type="ORF">FLAPXU55_01718</name>
</gene>
<dbReference type="PANTHER" id="PTHR46832:SF1">
    <property type="entry name" value="5'-METHYLTHIOADENOSINE_S-ADENOSYLHOMOCYSTEINE NUCLEOSIDASE"/>
    <property type="match status" value="1"/>
</dbReference>
<sequence>MIQINQNQSFPIDDILFSFALESEAAEVFKNYNTLITGIGKVNAAYELSKAIQNKKPALIVNLGSAGSSFFQKGDVICCTKFVQRDMDVQGLGYAQYETPLSGLPTVLEYGLKMDNLKEGICGTGDNFEMGHCSDAYNVVDMEGYVLAMIAMKENIPFLCLKYISDGADDNAAEDWFVQVHKAAVAYGKILGLNNEEVLVL</sequence>
<reference evidence="2 3" key="1">
    <citation type="submission" date="2020-06" db="EMBL/GenBank/DDBJ databases">
        <authorList>
            <person name="Criscuolo A."/>
        </authorList>
    </citation>
    <scope>NUCLEOTIDE SEQUENCE [LARGE SCALE GENOMIC DNA]</scope>
    <source>
        <strain evidence="2">PXU-55</strain>
    </source>
</reference>